<sequence length="135" mass="15096">MDATLTLNYPAPIPAGHEIEVTEFADTRPEKKRTSWHPGWDQPFRHPSVLDVTANIRYMNHMHVHRGDNGGNSYAPNDYPLRPRADLPVQRVYRARVKACALVMVEGLDGQHTKLVVEVLGPAPADAGPQDRRPS</sequence>
<evidence type="ECO:0000313" key="2">
    <source>
        <dbReference type="Proteomes" id="UP000595703"/>
    </source>
</evidence>
<gene>
    <name evidence="1" type="ORF">RVR_657</name>
</gene>
<organism evidence="1 2">
    <name type="scientific">Actinacidiphila reveromycinica</name>
    <dbReference type="NCBI Taxonomy" id="659352"/>
    <lineage>
        <taxon>Bacteria</taxon>
        <taxon>Bacillati</taxon>
        <taxon>Actinomycetota</taxon>
        <taxon>Actinomycetes</taxon>
        <taxon>Kitasatosporales</taxon>
        <taxon>Streptomycetaceae</taxon>
        <taxon>Actinacidiphila</taxon>
    </lineage>
</organism>
<reference evidence="1 2" key="2">
    <citation type="journal article" date="2011" name="J. Antibiot.">
        <title>Furaquinocins I and J: novel polyketide isoprenoid hybrid compounds from Streptomyces reveromyceticus SN-593.</title>
        <authorList>
            <person name="Panthee S."/>
            <person name="Takahashi S."/>
            <person name="Takagi H."/>
            <person name="Nogawa T."/>
            <person name="Oowada E."/>
            <person name="Uramoto M."/>
            <person name="Osada H."/>
        </authorList>
    </citation>
    <scope>NUCLEOTIDE SEQUENCE [LARGE SCALE GENOMIC DNA]</scope>
    <source>
        <strain evidence="1 2">SN-593</strain>
    </source>
</reference>
<proteinExistence type="predicted"/>
<dbReference type="KEGG" id="arev:RVR_657"/>
<evidence type="ECO:0000313" key="1">
    <source>
        <dbReference type="EMBL" id="BBA95694.1"/>
    </source>
</evidence>
<dbReference type="EMBL" id="AP018365">
    <property type="protein sequence ID" value="BBA95694.1"/>
    <property type="molecule type" value="Genomic_DNA"/>
</dbReference>
<protein>
    <submittedName>
        <fullName evidence="1">Uncharacterized protein</fullName>
    </submittedName>
</protein>
<keyword evidence="2" id="KW-1185">Reference proteome</keyword>
<reference evidence="1 2" key="4">
    <citation type="journal article" date="2020" name="Sci. Rep.">
        <title>beta-carboline chemical signals induce reveromycin production through a LuxR family regulator in Streptomyces sp. SN-593.</title>
        <authorList>
            <person name="Panthee S."/>
            <person name="Kito N."/>
            <person name="Hayashi T."/>
            <person name="Shimizu T."/>
            <person name="Ishikawa J."/>
            <person name="Hamamoto H."/>
            <person name="Osada H."/>
            <person name="Takahashi S."/>
        </authorList>
    </citation>
    <scope>NUCLEOTIDE SEQUENCE [LARGE SCALE GENOMIC DNA]</scope>
    <source>
        <strain evidence="1 2">SN-593</strain>
    </source>
</reference>
<dbReference type="Proteomes" id="UP000595703">
    <property type="component" value="Chromosome"/>
</dbReference>
<name>A0A7U3VLN1_9ACTN</name>
<dbReference type="RefSeq" id="WP_202232188.1">
    <property type="nucleotide sequence ID" value="NZ_AP018365.1"/>
</dbReference>
<dbReference type="AlphaFoldDB" id="A0A7U3VLN1"/>
<accession>A0A7U3VLN1</accession>
<reference evidence="1 2" key="3">
    <citation type="journal article" date="2011" name="Nat. Chem. Biol.">
        <title>Reveromycin A biosynthesis uses RevG and RevJ for stereospecific spiroacetal formation.</title>
        <authorList>
            <person name="Takahashi S."/>
            <person name="Toyoda A."/>
            <person name="Sekiyama Y."/>
            <person name="Takagi H."/>
            <person name="Nogawa T."/>
            <person name="Uramoto M."/>
            <person name="Suzuki R."/>
            <person name="Koshino H."/>
            <person name="Kumano T."/>
            <person name="Panthee S."/>
            <person name="Dairi T."/>
            <person name="Ishikawa J."/>
            <person name="Ikeda H."/>
            <person name="Sakaki Y."/>
            <person name="Osada H."/>
        </authorList>
    </citation>
    <scope>NUCLEOTIDE SEQUENCE [LARGE SCALE GENOMIC DNA]</scope>
    <source>
        <strain evidence="1 2">SN-593</strain>
    </source>
</reference>
<reference evidence="1 2" key="1">
    <citation type="journal article" date="2010" name="J. Bacteriol.">
        <title>Biochemical characterization of a novel indole prenyltransferase from Streptomyces sp. SN-593.</title>
        <authorList>
            <person name="Takahashi S."/>
            <person name="Takagi H."/>
            <person name="Toyoda A."/>
            <person name="Uramoto M."/>
            <person name="Nogawa T."/>
            <person name="Ueki M."/>
            <person name="Sakaki Y."/>
            <person name="Osada H."/>
        </authorList>
    </citation>
    <scope>NUCLEOTIDE SEQUENCE [LARGE SCALE GENOMIC DNA]</scope>
    <source>
        <strain evidence="1 2">SN-593</strain>
    </source>
</reference>